<sequence length="64" mass="7131">QLGDIFISYIKRKAKVKDTGNFLPGHGGLLDRIDGIIFAIPYVWIYTNGLSAYFEILTGALSRL</sequence>
<accession>A0A382MDK9</accession>
<evidence type="ECO:0000256" key="6">
    <source>
        <dbReference type="ARBA" id="ARBA00022692"/>
    </source>
</evidence>
<keyword evidence="6" id="KW-0812">Transmembrane</keyword>
<dbReference type="Pfam" id="PF01148">
    <property type="entry name" value="CTP_transf_1"/>
    <property type="match status" value="1"/>
</dbReference>
<keyword evidence="8" id="KW-1133">Transmembrane helix</keyword>
<evidence type="ECO:0000256" key="3">
    <source>
        <dbReference type="ARBA" id="ARBA00022475"/>
    </source>
</evidence>
<evidence type="ECO:0000256" key="5">
    <source>
        <dbReference type="ARBA" id="ARBA00022679"/>
    </source>
</evidence>
<keyword evidence="4" id="KW-0444">Lipid biosynthesis</keyword>
<dbReference type="GO" id="GO:0005886">
    <property type="term" value="C:plasma membrane"/>
    <property type="evidence" value="ECO:0007669"/>
    <property type="project" value="UniProtKB-SubCell"/>
</dbReference>
<reference evidence="13" key="1">
    <citation type="submission" date="2018-05" db="EMBL/GenBank/DDBJ databases">
        <authorList>
            <person name="Lanie J.A."/>
            <person name="Ng W.-L."/>
            <person name="Kazmierczak K.M."/>
            <person name="Andrzejewski T.M."/>
            <person name="Davidsen T.M."/>
            <person name="Wayne K.J."/>
            <person name="Tettelin H."/>
            <person name="Glass J.I."/>
            <person name="Rusch D."/>
            <person name="Podicherti R."/>
            <person name="Tsui H.-C.T."/>
            <person name="Winkler M.E."/>
        </authorList>
    </citation>
    <scope>NUCLEOTIDE SEQUENCE</scope>
</reference>
<keyword evidence="12" id="KW-1208">Phospholipid metabolism</keyword>
<evidence type="ECO:0000256" key="7">
    <source>
        <dbReference type="ARBA" id="ARBA00022695"/>
    </source>
</evidence>
<organism evidence="13">
    <name type="scientific">marine metagenome</name>
    <dbReference type="NCBI Taxonomy" id="408172"/>
    <lineage>
        <taxon>unclassified sequences</taxon>
        <taxon>metagenomes</taxon>
        <taxon>ecological metagenomes</taxon>
    </lineage>
</organism>
<keyword evidence="10" id="KW-0472">Membrane</keyword>
<dbReference type="PANTHER" id="PTHR46382">
    <property type="entry name" value="PHOSPHATIDATE CYTIDYLYLTRANSFERASE"/>
    <property type="match status" value="1"/>
</dbReference>
<dbReference type="AlphaFoldDB" id="A0A382MDK9"/>
<evidence type="ECO:0000256" key="9">
    <source>
        <dbReference type="ARBA" id="ARBA00023098"/>
    </source>
</evidence>
<keyword evidence="9" id="KW-0443">Lipid metabolism</keyword>
<dbReference type="InterPro" id="IPR000374">
    <property type="entry name" value="PC_trans"/>
</dbReference>
<name>A0A382MDK9_9ZZZZ</name>
<keyword evidence="5" id="KW-0808">Transferase</keyword>
<dbReference type="PANTHER" id="PTHR46382:SF1">
    <property type="entry name" value="PHOSPHATIDATE CYTIDYLYLTRANSFERASE"/>
    <property type="match status" value="1"/>
</dbReference>
<keyword evidence="11" id="KW-0594">Phospholipid biosynthesis</keyword>
<evidence type="ECO:0000256" key="8">
    <source>
        <dbReference type="ARBA" id="ARBA00022989"/>
    </source>
</evidence>
<evidence type="ECO:0000256" key="11">
    <source>
        <dbReference type="ARBA" id="ARBA00023209"/>
    </source>
</evidence>
<evidence type="ECO:0000256" key="12">
    <source>
        <dbReference type="ARBA" id="ARBA00023264"/>
    </source>
</evidence>
<evidence type="ECO:0000256" key="2">
    <source>
        <dbReference type="ARBA" id="ARBA00010185"/>
    </source>
</evidence>
<evidence type="ECO:0000256" key="10">
    <source>
        <dbReference type="ARBA" id="ARBA00023136"/>
    </source>
</evidence>
<dbReference type="EMBL" id="UINC01092954">
    <property type="protein sequence ID" value="SVC46979.1"/>
    <property type="molecule type" value="Genomic_DNA"/>
</dbReference>
<evidence type="ECO:0008006" key="14">
    <source>
        <dbReference type="Google" id="ProtNLM"/>
    </source>
</evidence>
<dbReference type="GO" id="GO:0016024">
    <property type="term" value="P:CDP-diacylglycerol biosynthetic process"/>
    <property type="evidence" value="ECO:0007669"/>
    <property type="project" value="TreeGrafter"/>
</dbReference>
<evidence type="ECO:0000313" key="13">
    <source>
        <dbReference type="EMBL" id="SVC46979.1"/>
    </source>
</evidence>
<feature type="non-terminal residue" evidence="13">
    <location>
        <position position="1"/>
    </location>
</feature>
<comment type="subcellular location">
    <subcellularLocation>
        <location evidence="1">Cell membrane</location>
        <topology evidence="1">Multi-pass membrane protein</topology>
    </subcellularLocation>
</comment>
<keyword evidence="3" id="KW-1003">Cell membrane</keyword>
<proteinExistence type="inferred from homology"/>
<dbReference type="PROSITE" id="PS01315">
    <property type="entry name" value="CDS"/>
    <property type="match status" value="1"/>
</dbReference>
<comment type="similarity">
    <text evidence="2">Belongs to the CDS family.</text>
</comment>
<dbReference type="GO" id="GO:0004605">
    <property type="term" value="F:phosphatidate cytidylyltransferase activity"/>
    <property type="evidence" value="ECO:0007669"/>
    <property type="project" value="TreeGrafter"/>
</dbReference>
<evidence type="ECO:0000256" key="1">
    <source>
        <dbReference type="ARBA" id="ARBA00004651"/>
    </source>
</evidence>
<keyword evidence="7" id="KW-0548">Nucleotidyltransferase</keyword>
<evidence type="ECO:0000256" key="4">
    <source>
        <dbReference type="ARBA" id="ARBA00022516"/>
    </source>
</evidence>
<protein>
    <recommendedName>
        <fullName evidence="14">Phosphatidate cytidylyltransferase</fullName>
    </recommendedName>
</protein>
<gene>
    <name evidence="13" type="ORF">METZ01_LOCUS299833</name>
</gene>